<dbReference type="Proteomes" id="UP001139644">
    <property type="component" value="Unassembled WGS sequence"/>
</dbReference>
<dbReference type="Pfam" id="PF00534">
    <property type="entry name" value="Glycos_transf_1"/>
    <property type="match status" value="1"/>
</dbReference>
<dbReference type="PANTHER" id="PTHR46401">
    <property type="entry name" value="GLYCOSYLTRANSFERASE WBBK-RELATED"/>
    <property type="match status" value="1"/>
</dbReference>
<dbReference type="GO" id="GO:0016757">
    <property type="term" value="F:glycosyltransferase activity"/>
    <property type="evidence" value="ECO:0007669"/>
    <property type="project" value="UniProtKB-KW"/>
</dbReference>
<reference evidence="3" key="1">
    <citation type="journal article" date="2022" name="J. Anim. Sci.">
        <title>Whole genome sequence analyses-based assessment of virulence potential and antimicrobial susceptibilities and resistance of Enterococcus faecium strains isolated from commercial swine and cattle probiotic products.</title>
        <authorList>
            <person name="Shridhar P.B."/>
            <person name="Amachawadi R.G."/>
            <person name="Tokach M."/>
            <person name="Patel I."/>
            <person name="Gangiredla J."/>
            <person name="Mammel M."/>
            <person name="Nagaraja T.G."/>
        </authorList>
    </citation>
    <scope>NUCLEOTIDE SEQUENCE</scope>
    <source>
        <strain evidence="3">EF215</strain>
    </source>
</reference>
<dbReference type="SUPFAM" id="SSF53756">
    <property type="entry name" value="UDP-Glycosyltransferase/glycogen phosphorylase"/>
    <property type="match status" value="1"/>
</dbReference>
<evidence type="ECO:0000256" key="1">
    <source>
        <dbReference type="ARBA" id="ARBA00022679"/>
    </source>
</evidence>
<keyword evidence="1 3" id="KW-0808">Transferase</keyword>
<protein>
    <submittedName>
        <fullName evidence="3">Glycosyltransferase</fullName>
        <ecNumber evidence="3">2.4.-.-</ecNumber>
    </submittedName>
</protein>
<evidence type="ECO:0000313" key="4">
    <source>
        <dbReference type="Proteomes" id="UP001139644"/>
    </source>
</evidence>
<dbReference type="InterPro" id="IPR001296">
    <property type="entry name" value="Glyco_trans_1"/>
</dbReference>
<dbReference type="Gene3D" id="3.40.50.2000">
    <property type="entry name" value="Glycogen Phosphorylase B"/>
    <property type="match status" value="1"/>
</dbReference>
<dbReference type="AlphaFoldDB" id="A0A9X1K8R3"/>
<evidence type="ECO:0000313" key="3">
    <source>
        <dbReference type="EMBL" id="MBX4222154.1"/>
    </source>
</evidence>
<gene>
    <name evidence="3" type="ORF">KYX88_04750</name>
</gene>
<feature type="domain" description="Glycosyl transferase family 1" evidence="2">
    <location>
        <begin position="183"/>
        <end position="321"/>
    </location>
</feature>
<evidence type="ECO:0000259" key="2">
    <source>
        <dbReference type="Pfam" id="PF00534"/>
    </source>
</evidence>
<accession>A0A9X1K8R3</accession>
<sequence length="336" mass="38984">MRIVVNDIAASEGGAMSVLRDLHSDIISSGDENEWIFLLGEKFIEESDNIKVLTFPKIKTSWIKRLDFDFISGKKIINKLQPDIYLSLQNTATIGVKAPQYVFLHQPLPYQKEKNFSFIKKKEFKMATYQHVIGKIYSILFKKTKATIIVQTQWMKENVSSILNNKILKVDTKINIDENIINKQINENKRNMKHFFYPASNIPYKNHDFLIESFSKCKDKELRLFLTLSRDEIDIKDDRIILLGKVPREKVFDIYSKSNLIFPSSIETLGLPLLEAQCFMSPILALETEFSKEALSGYPHKYLFKLDNLDNLSHLIEKISTSSIVFNVENVIYKKE</sequence>
<keyword evidence="3" id="KW-0328">Glycosyltransferase</keyword>
<comment type="caution">
    <text evidence="3">The sequence shown here is derived from an EMBL/GenBank/DDBJ whole genome shotgun (WGS) entry which is preliminary data.</text>
</comment>
<dbReference type="EMBL" id="JAIFOC010000033">
    <property type="protein sequence ID" value="MBX4222154.1"/>
    <property type="molecule type" value="Genomic_DNA"/>
</dbReference>
<dbReference type="PANTHER" id="PTHR46401:SF2">
    <property type="entry name" value="GLYCOSYLTRANSFERASE WBBK-RELATED"/>
    <property type="match status" value="1"/>
</dbReference>
<organism evidence="3 4">
    <name type="scientific">Enterococcus faecium</name>
    <name type="common">Streptococcus faecium</name>
    <dbReference type="NCBI Taxonomy" id="1352"/>
    <lineage>
        <taxon>Bacteria</taxon>
        <taxon>Bacillati</taxon>
        <taxon>Bacillota</taxon>
        <taxon>Bacilli</taxon>
        <taxon>Lactobacillales</taxon>
        <taxon>Enterococcaceae</taxon>
        <taxon>Enterococcus</taxon>
    </lineage>
</organism>
<dbReference type="EC" id="2.4.-.-" evidence="3"/>
<name>A0A9X1K8R3_ENTFC</name>
<proteinExistence type="predicted"/>
<dbReference type="GO" id="GO:0009103">
    <property type="term" value="P:lipopolysaccharide biosynthetic process"/>
    <property type="evidence" value="ECO:0007669"/>
    <property type="project" value="TreeGrafter"/>
</dbReference>
<dbReference type="RefSeq" id="WP_220715784.1">
    <property type="nucleotide sequence ID" value="NZ_JAIFOC010000033.1"/>
</dbReference>